<reference evidence="1 2" key="1">
    <citation type="submission" date="2012-01" db="EMBL/GenBank/DDBJ databases">
        <title>The Genome Sequence of Treponema denticola SP33.</title>
        <authorList>
            <consortium name="The Broad Institute Genome Sequencing Platform"/>
            <person name="Earl A."/>
            <person name="Ward D."/>
            <person name="Feldgarden M."/>
            <person name="Gevers D."/>
            <person name="Blanton J.M."/>
            <person name="Fenno C.J."/>
            <person name="Baranova O.V."/>
            <person name="Mathney J."/>
            <person name="Dewhirst F.E."/>
            <person name="Izard J."/>
            <person name="Young S.K."/>
            <person name="Zeng Q."/>
            <person name="Gargeya S."/>
            <person name="Fitzgerald M."/>
            <person name="Haas B."/>
            <person name="Abouelleil A."/>
            <person name="Alvarado L."/>
            <person name="Arachchi H.M."/>
            <person name="Berlin A."/>
            <person name="Chapman S.B."/>
            <person name="Gearin G."/>
            <person name="Goldberg J."/>
            <person name="Griggs A."/>
            <person name="Gujja S."/>
            <person name="Hansen M."/>
            <person name="Heiman D."/>
            <person name="Howarth C."/>
            <person name="Larimer J."/>
            <person name="Lui A."/>
            <person name="MacDonald P.J.P."/>
            <person name="McCowen C."/>
            <person name="Montmayeur A."/>
            <person name="Murphy C."/>
            <person name="Neiman D."/>
            <person name="Pearson M."/>
            <person name="Priest M."/>
            <person name="Roberts A."/>
            <person name="Saif S."/>
            <person name="Shea T."/>
            <person name="Sisk P."/>
            <person name="Stolte C."/>
            <person name="Sykes S."/>
            <person name="Wortman J."/>
            <person name="Nusbaum C."/>
            <person name="Birren B."/>
        </authorList>
    </citation>
    <scope>NUCLEOTIDE SEQUENCE [LARGE SCALE GENOMIC DNA]</scope>
    <source>
        <strain evidence="1 2">SP33</strain>
    </source>
</reference>
<name>M2BBC6_TREDN</name>
<accession>M2BBC6</accession>
<dbReference type="EMBL" id="AGDZ01000027">
    <property type="protein sequence ID" value="EMB22317.1"/>
    <property type="molecule type" value="Genomic_DNA"/>
</dbReference>
<organism evidence="1 2">
    <name type="scientific">Treponema denticola SP33</name>
    <dbReference type="NCBI Taxonomy" id="999437"/>
    <lineage>
        <taxon>Bacteria</taxon>
        <taxon>Pseudomonadati</taxon>
        <taxon>Spirochaetota</taxon>
        <taxon>Spirochaetia</taxon>
        <taxon>Spirochaetales</taxon>
        <taxon>Treponemataceae</taxon>
        <taxon>Treponema</taxon>
    </lineage>
</organism>
<dbReference type="RefSeq" id="WP_010696422.1">
    <property type="nucleotide sequence ID" value="NZ_KB442454.1"/>
</dbReference>
<gene>
    <name evidence="1" type="ORF">HMPREF9733_01733</name>
</gene>
<dbReference type="PANTHER" id="PTHR41317">
    <property type="entry name" value="PD-(D_E)XK NUCLEASE FAMILY TRANSPOSASE"/>
    <property type="match status" value="1"/>
</dbReference>
<dbReference type="HOGENOM" id="CLU_071023_2_0_12"/>
<dbReference type="PANTHER" id="PTHR41317:SF1">
    <property type="entry name" value="PD-(D_E)XK NUCLEASE FAMILY TRANSPOSASE"/>
    <property type="match status" value="1"/>
</dbReference>
<proteinExistence type="predicted"/>
<sequence length="274" mass="31174">MRKSFDELTIADDYMFYRVMENTDICKTLLNIVLHNKTDTITDIQLQRTVSDAGSAKGVRFDVWAKDCNGTIYDVEMQAINKNDLAKRIRYYQSAIDVSVLNKNHPYEALPDSFIIFFCTFDYLSKGLPVYTFKTLCTENTEIGLADGITKIIINSKAAEKEANPALKTFLQYMNGKVSDDNFIQKIEQRIKEVKESEELRREYMLINSFERDARHEGWKDGIQEGIAKGRSEGIAQGSYQTKLETAKKLIDIGLSVENIAKATGLGCEEIEKL</sequence>
<dbReference type="NCBIfam" id="TIGR01784">
    <property type="entry name" value="T_den_put_tspse"/>
    <property type="match status" value="1"/>
</dbReference>
<dbReference type="PATRIC" id="fig|999437.3.peg.1786"/>
<evidence type="ECO:0000313" key="1">
    <source>
        <dbReference type="EMBL" id="EMB22317.1"/>
    </source>
</evidence>
<evidence type="ECO:0008006" key="3">
    <source>
        <dbReference type="Google" id="ProtNLM"/>
    </source>
</evidence>
<dbReference type="Pfam" id="PF12784">
    <property type="entry name" value="PDDEXK_2"/>
    <property type="match status" value="1"/>
</dbReference>
<dbReference type="Proteomes" id="UP000016183">
    <property type="component" value="Unassembled WGS sequence"/>
</dbReference>
<dbReference type="InterPro" id="IPR010106">
    <property type="entry name" value="RpnA"/>
</dbReference>
<comment type="caution">
    <text evidence="1">The sequence shown here is derived from an EMBL/GenBank/DDBJ whole genome shotgun (WGS) entry which is preliminary data.</text>
</comment>
<dbReference type="OrthoDB" id="9775482at2"/>
<dbReference type="AlphaFoldDB" id="M2BBC6"/>
<protein>
    <recommendedName>
        <fullName evidence="3">Rpn family recombination-promoting nuclease/putative transposase</fullName>
    </recommendedName>
</protein>
<evidence type="ECO:0000313" key="2">
    <source>
        <dbReference type="Proteomes" id="UP000016183"/>
    </source>
</evidence>